<feature type="signal peptide" evidence="6">
    <location>
        <begin position="1"/>
        <end position="29"/>
    </location>
</feature>
<feature type="compositionally biased region" description="Low complexity" evidence="5">
    <location>
        <begin position="28"/>
        <end position="51"/>
    </location>
</feature>
<sequence>MNTRTTRTRIAAGAAVLAVLVAGTGSSRGADGPSGASGPAAQASAPGAAQAENCDTATSLPPAKNANGAKIREIQQRKNLIVGIDLNSYNWGYRDPLDGAIKGFDIDLAKAIAKSILGDEGKITFKAVPTAKRVEAVKNGEVDMVVRTMTITCERLKEVDFSAPYFKVSQSLVVPRGGEKPKTVAEGVHGKRVCAAASSSSETELASGKHATAEVRIVENQLDCLVLMQLGEIDATLADTVLAHAQLAQDPMVDIVDEQIVPAFMGIAMSKQAPDLVAWVNAVLVDYQGRGWQAAYDKWLAASMGAKPEDAAKYRP</sequence>
<accession>A0ABV3DI58</accession>
<evidence type="ECO:0000313" key="9">
    <source>
        <dbReference type="Proteomes" id="UP001551482"/>
    </source>
</evidence>
<evidence type="ECO:0000256" key="3">
    <source>
        <dbReference type="ARBA" id="ARBA00022729"/>
    </source>
</evidence>
<evidence type="ECO:0000256" key="4">
    <source>
        <dbReference type="RuleBase" id="RU003744"/>
    </source>
</evidence>
<evidence type="ECO:0000256" key="6">
    <source>
        <dbReference type="SAM" id="SignalP"/>
    </source>
</evidence>
<dbReference type="InterPro" id="IPR018313">
    <property type="entry name" value="SBP_3_CS"/>
</dbReference>
<dbReference type="SUPFAM" id="SSF53850">
    <property type="entry name" value="Periplasmic binding protein-like II"/>
    <property type="match status" value="1"/>
</dbReference>
<evidence type="ECO:0000256" key="1">
    <source>
        <dbReference type="ARBA" id="ARBA00010333"/>
    </source>
</evidence>
<feature type="chain" id="PRO_5045217662" evidence="6">
    <location>
        <begin position="30"/>
        <end position="316"/>
    </location>
</feature>
<dbReference type="Pfam" id="PF00497">
    <property type="entry name" value="SBP_bac_3"/>
    <property type="match status" value="1"/>
</dbReference>
<comment type="caution">
    <text evidence="8">The sequence shown here is derived from an EMBL/GenBank/DDBJ whole genome shotgun (WGS) entry which is preliminary data.</text>
</comment>
<name>A0ABV3DI58_9ACTN</name>
<protein>
    <submittedName>
        <fullName evidence="8">Glutamate ABC transporter substrate-binding protein</fullName>
    </submittedName>
</protein>
<evidence type="ECO:0000259" key="7">
    <source>
        <dbReference type="SMART" id="SM00062"/>
    </source>
</evidence>
<comment type="similarity">
    <text evidence="1 4">Belongs to the bacterial solute-binding protein 3 family.</text>
</comment>
<organism evidence="8 9">
    <name type="scientific">Streptodolium elevatio</name>
    <dbReference type="NCBI Taxonomy" id="3157996"/>
    <lineage>
        <taxon>Bacteria</taxon>
        <taxon>Bacillati</taxon>
        <taxon>Actinomycetota</taxon>
        <taxon>Actinomycetes</taxon>
        <taxon>Kitasatosporales</taxon>
        <taxon>Streptomycetaceae</taxon>
        <taxon>Streptodolium</taxon>
    </lineage>
</organism>
<feature type="region of interest" description="Disordered" evidence="5">
    <location>
        <begin position="28"/>
        <end position="64"/>
    </location>
</feature>
<keyword evidence="3 6" id="KW-0732">Signal</keyword>
<dbReference type="EMBL" id="JBEZFP010000042">
    <property type="protein sequence ID" value="MEU8135437.1"/>
    <property type="molecule type" value="Genomic_DNA"/>
</dbReference>
<gene>
    <name evidence="8" type="ORF">AB0C36_18170</name>
</gene>
<reference evidence="8 9" key="1">
    <citation type="submission" date="2024-06" db="EMBL/GenBank/DDBJ databases">
        <title>The Natural Products Discovery Center: Release of the First 8490 Sequenced Strains for Exploring Actinobacteria Biosynthetic Diversity.</title>
        <authorList>
            <person name="Kalkreuter E."/>
            <person name="Kautsar S.A."/>
            <person name="Yang D."/>
            <person name="Bader C.D."/>
            <person name="Teijaro C.N."/>
            <person name="Fluegel L."/>
            <person name="Davis C.M."/>
            <person name="Simpson J.R."/>
            <person name="Lauterbach L."/>
            <person name="Steele A.D."/>
            <person name="Gui C."/>
            <person name="Meng S."/>
            <person name="Li G."/>
            <person name="Viehrig K."/>
            <person name="Ye F."/>
            <person name="Su P."/>
            <person name="Kiefer A.F."/>
            <person name="Nichols A."/>
            <person name="Cepeda A.J."/>
            <person name="Yan W."/>
            <person name="Fan B."/>
            <person name="Jiang Y."/>
            <person name="Adhikari A."/>
            <person name="Zheng C.-J."/>
            <person name="Schuster L."/>
            <person name="Cowan T.M."/>
            <person name="Smanski M.J."/>
            <person name="Chevrette M.G."/>
            <person name="De Carvalho L.P.S."/>
            <person name="Shen B."/>
        </authorList>
    </citation>
    <scope>NUCLEOTIDE SEQUENCE [LARGE SCALE GENOMIC DNA]</scope>
    <source>
        <strain evidence="8 9">NPDC048946</strain>
    </source>
</reference>
<dbReference type="RefSeq" id="WP_358355176.1">
    <property type="nucleotide sequence ID" value="NZ_JBEZFP010000042.1"/>
</dbReference>
<dbReference type="PANTHER" id="PTHR30085:SF6">
    <property type="entry name" value="ABC TRANSPORTER GLUTAMINE-BINDING PROTEIN GLNH"/>
    <property type="match status" value="1"/>
</dbReference>
<feature type="domain" description="Solute-binding protein family 3/N-terminal" evidence="7">
    <location>
        <begin position="79"/>
        <end position="303"/>
    </location>
</feature>
<dbReference type="Proteomes" id="UP001551482">
    <property type="component" value="Unassembled WGS sequence"/>
</dbReference>
<evidence type="ECO:0000256" key="2">
    <source>
        <dbReference type="ARBA" id="ARBA00022448"/>
    </source>
</evidence>
<evidence type="ECO:0000256" key="5">
    <source>
        <dbReference type="SAM" id="MobiDB-lite"/>
    </source>
</evidence>
<dbReference type="CDD" id="cd13690">
    <property type="entry name" value="PBP2_GluB"/>
    <property type="match status" value="1"/>
</dbReference>
<dbReference type="Gene3D" id="3.40.190.10">
    <property type="entry name" value="Periplasmic binding protein-like II"/>
    <property type="match status" value="2"/>
</dbReference>
<evidence type="ECO:0000313" key="8">
    <source>
        <dbReference type="EMBL" id="MEU8135437.1"/>
    </source>
</evidence>
<dbReference type="SMART" id="SM00062">
    <property type="entry name" value="PBPb"/>
    <property type="match status" value="1"/>
</dbReference>
<keyword evidence="9" id="KW-1185">Reference proteome</keyword>
<keyword evidence="2" id="KW-0813">Transport</keyword>
<dbReference type="InterPro" id="IPR001638">
    <property type="entry name" value="Solute-binding_3/MltF_N"/>
</dbReference>
<dbReference type="PROSITE" id="PS01039">
    <property type="entry name" value="SBP_BACTERIAL_3"/>
    <property type="match status" value="1"/>
</dbReference>
<proteinExistence type="inferred from homology"/>
<dbReference type="PANTHER" id="PTHR30085">
    <property type="entry name" value="AMINO ACID ABC TRANSPORTER PERMEASE"/>
    <property type="match status" value="1"/>
</dbReference>
<dbReference type="InterPro" id="IPR051455">
    <property type="entry name" value="Bact_solute-bind_prot3"/>
</dbReference>